<accession>A0AA39J051</accession>
<feature type="compositionally biased region" description="Polar residues" evidence="1">
    <location>
        <begin position="492"/>
        <end position="503"/>
    </location>
</feature>
<dbReference type="CDD" id="cd12087">
    <property type="entry name" value="TM_EGFR-like"/>
    <property type="match status" value="1"/>
</dbReference>
<evidence type="ECO:0008006" key="5">
    <source>
        <dbReference type="Google" id="ProtNLM"/>
    </source>
</evidence>
<dbReference type="AlphaFoldDB" id="A0AA39J051"/>
<dbReference type="EMBL" id="JAUEPT010000078">
    <property type="protein sequence ID" value="KAK0433690.1"/>
    <property type="molecule type" value="Genomic_DNA"/>
</dbReference>
<feature type="compositionally biased region" description="Polar residues" evidence="1">
    <location>
        <begin position="530"/>
        <end position="539"/>
    </location>
</feature>
<reference evidence="3" key="1">
    <citation type="submission" date="2023-06" db="EMBL/GenBank/DDBJ databases">
        <authorList>
            <consortium name="Lawrence Berkeley National Laboratory"/>
            <person name="Ahrendt S."/>
            <person name="Sahu N."/>
            <person name="Indic B."/>
            <person name="Wong-Bajracharya J."/>
            <person name="Merenyi Z."/>
            <person name="Ke H.-M."/>
            <person name="Monk M."/>
            <person name="Kocsube S."/>
            <person name="Drula E."/>
            <person name="Lipzen A."/>
            <person name="Balint B."/>
            <person name="Henrissat B."/>
            <person name="Andreopoulos B."/>
            <person name="Martin F.M."/>
            <person name="Harder C.B."/>
            <person name="Rigling D."/>
            <person name="Ford K.L."/>
            <person name="Foster G.D."/>
            <person name="Pangilinan J."/>
            <person name="Papanicolaou A."/>
            <person name="Barry K."/>
            <person name="LaButti K."/>
            <person name="Viragh M."/>
            <person name="Koriabine M."/>
            <person name="Yan M."/>
            <person name="Riley R."/>
            <person name="Champramary S."/>
            <person name="Plett K.L."/>
            <person name="Tsai I.J."/>
            <person name="Slot J."/>
            <person name="Sipos G."/>
            <person name="Plett J."/>
            <person name="Nagy L.G."/>
            <person name="Grigoriev I.V."/>
        </authorList>
    </citation>
    <scope>NUCLEOTIDE SEQUENCE</scope>
    <source>
        <strain evidence="3">FPL87.14</strain>
    </source>
</reference>
<gene>
    <name evidence="3" type="ORF">EV421DRAFT_1741376</name>
</gene>
<evidence type="ECO:0000256" key="2">
    <source>
        <dbReference type="SAM" id="Phobius"/>
    </source>
</evidence>
<proteinExistence type="predicted"/>
<keyword evidence="4" id="KW-1185">Reference proteome</keyword>
<evidence type="ECO:0000313" key="3">
    <source>
        <dbReference type="EMBL" id="KAK0433690.1"/>
    </source>
</evidence>
<protein>
    <recommendedName>
        <fullName evidence="5">Mid2 domain-containing protein</fullName>
    </recommendedName>
</protein>
<keyword evidence="2" id="KW-1133">Transmembrane helix</keyword>
<organism evidence="3 4">
    <name type="scientific">Armillaria borealis</name>
    <dbReference type="NCBI Taxonomy" id="47425"/>
    <lineage>
        <taxon>Eukaryota</taxon>
        <taxon>Fungi</taxon>
        <taxon>Dikarya</taxon>
        <taxon>Basidiomycota</taxon>
        <taxon>Agaricomycotina</taxon>
        <taxon>Agaricomycetes</taxon>
        <taxon>Agaricomycetidae</taxon>
        <taxon>Agaricales</taxon>
        <taxon>Marasmiineae</taxon>
        <taxon>Physalacriaceae</taxon>
        <taxon>Armillaria</taxon>
    </lineage>
</organism>
<evidence type="ECO:0000313" key="4">
    <source>
        <dbReference type="Proteomes" id="UP001175226"/>
    </source>
</evidence>
<keyword evidence="2" id="KW-0472">Membrane</keyword>
<keyword evidence="2" id="KW-0812">Transmembrane</keyword>
<evidence type="ECO:0000256" key="1">
    <source>
        <dbReference type="SAM" id="MobiDB-lite"/>
    </source>
</evidence>
<feature type="region of interest" description="Disordered" evidence="1">
    <location>
        <begin position="370"/>
        <end position="539"/>
    </location>
</feature>
<feature type="transmembrane region" description="Helical" evidence="2">
    <location>
        <begin position="299"/>
        <end position="323"/>
    </location>
</feature>
<feature type="compositionally biased region" description="Polar residues" evidence="1">
    <location>
        <begin position="414"/>
        <end position="426"/>
    </location>
</feature>
<feature type="compositionally biased region" description="Polar residues" evidence="1">
    <location>
        <begin position="374"/>
        <end position="398"/>
    </location>
</feature>
<comment type="caution">
    <text evidence="3">The sequence shown here is derived from an EMBL/GenBank/DDBJ whole genome shotgun (WGS) entry which is preliminary data.</text>
</comment>
<feature type="compositionally biased region" description="Polar residues" evidence="1">
    <location>
        <begin position="449"/>
        <end position="479"/>
    </location>
</feature>
<name>A0AA39J051_9AGAR</name>
<sequence>MIVQSRTRICVADLHYDILNFVGCRVRGGIQNDLLLLLLFCEEEYSTLLAFGPCRAEPLSKVFQWAFATNSASSTLASCQQFSIIVKPFDPNNDTHGVPPFYMRAYEKGGHVITTLMGDSESNLTWTVNNPVGSEILLNVIDGNGSSGGTAPKLFTVATILAGSSTSCIVDRNDTSFTVTSNVTTSDLQPCQPWGLRIKGGVPPYNISFVQTNSPVTTNVSTLGDDDAYTYINRATSGEIMLAAVSDVTGAIAWGTPSITPTGNTNIDCGSLNSGSGNATALDAAAAAEKNAGKNKNRAGIIAGVVVGVLALALIAMAGWFFWRRRRLGAQKATIEIDPDVTPYMPVSPMSDNSSQTMAINAFVGHTPAMPHSAKSSSFSNGTTTMSDVTMSPSSHTGSLPFDPRRLMEDGSEGTYQTPSLSSSASVRPGFTNFPSSSIRRPSKATEAGLSTAQTDPSIPESTGSVQRSQSAMPPSSTGAAAYDPWPARPASYNTRENVTSTGDGELIIQHRDGGVVRELPPPYADRFAQNRTSDNPSS</sequence>
<dbReference type="Proteomes" id="UP001175226">
    <property type="component" value="Unassembled WGS sequence"/>
</dbReference>